<organism evidence="2 3">
    <name type="scientific">Apilactobacillus nanyangensis</name>
    <dbReference type="NCBI Taxonomy" id="2799579"/>
    <lineage>
        <taxon>Bacteria</taxon>
        <taxon>Bacillati</taxon>
        <taxon>Bacillota</taxon>
        <taxon>Bacilli</taxon>
        <taxon>Lactobacillales</taxon>
        <taxon>Lactobacillaceae</taxon>
        <taxon>Apilactobacillus</taxon>
    </lineage>
</organism>
<comment type="caution">
    <text evidence="2">The sequence shown here is derived from an EMBL/GenBank/DDBJ whole genome shotgun (WGS) entry which is preliminary data.</text>
</comment>
<keyword evidence="1" id="KW-1133">Transmembrane helix</keyword>
<keyword evidence="3" id="KW-1185">Reference proteome</keyword>
<evidence type="ECO:0000313" key="3">
    <source>
        <dbReference type="Proteomes" id="UP001522816"/>
    </source>
</evidence>
<feature type="transmembrane region" description="Helical" evidence="1">
    <location>
        <begin position="14"/>
        <end position="33"/>
    </location>
</feature>
<dbReference type="RefSeq" id="WP_248596690.1">
    <property type="nucleotide sequence ID" value="NZ_JAJIAR010000004.1"/>
</dbReference>
<reference evidence="2 3" key="1">
    <citation type="submission" date="2021-11" db="EMBL/GenBank/DDBJ databases">
        <title>Comparative genomics of bee honey and flower isolates.</title>
        <authorList>
            <person name="Bechtner J.D."/>
            <person name="Gallus M.K."/>
            <person name="Ehrmann M."/>
        </authorList>
    </citation>
    <scope>NUCLEOTIDE SEQUENCE [LARGE SCALE GENOMIC DNA]</scope>
    <source>
        <strain evidence="2 3">7</strain>
    </source>
</reference>
<gene>
    <name evidence="2" type="ORF">LNP10_02780</name>
</gene>
<evidence type="ECO:0000256" key="1">
    <source>
        <dbReference type="SAM" id="Phobius"/>
    </source>
</evidence>
<evidence type="ECO:0000313" key="2">
    <source>
        <dbReference type="EMBL" id="MCK8611425.1"/>
    </source>
</evidence>
<dbReference type="Proteomes" id="UP001522816">
    <property type="component" value="Unassembled WGS sequence"/>
</dbReference>
<proteinExistence type="predicted"/>
<name>A0ABT0HWW8_9LACO</name>
<keyword evidence="1" id="KW-0472">Membrane</keyword>
<accession>A0ABT0HWW8</accession>
<keyword evidence="1" id="KW-0812">Transmembrane</keyword>
<dbReference type="EMBL" id="JAJIAR010000004">
    <property type="protein sequence ID" value="MCK8611425.1"/>
    <property type="molecule type" value="Genomic_DNA"/>
</dbReference>
<sequence length="190" mass="22180">MILMHLEPLSWNDIFELASAIGTFITAYIALYLNRRQPPMKIRVDRSSVNGQGVFIYFLDEKLNTSGFIKLNRIYMTLHGEELAHSLNLDLFREGLTRWRPISNDYIVTISIKRSSDDEQLNRIIAEAFSIAKHEHDDISHNDISKKDFQLGFEFIVNDPRVHLNPVEFNLKKLEESSVIDMNKIKEFMH</sequence>
<protein>
    <submittedName>
        <fullName evidence="2">Uncharacterized protein</fullName>
    </submittedName>
</protein>